<evidence type="ECO:0000256" key="4">
    <source>
        <dbReference type="ARBA" id="ARBA00022989"/>
    </source>
</evidence>
<feature type="domain" description="CASTOR/POLLUX/SYM8 ion channel conserved" evidence="8">
    <location>
        <begin position="493"/>
        <end position="589"/>
    </location>
</feature>
<evidence type="ECO:0000256" key="3">
    <source>
        <dbReference type="ARBA" id="ARBA00022692"/>
    </source>
</evidence>
<evidence type="ECO:0000256" key="2">
    <source>
        <dbReference type="ARBA" id="ARBA00022448"/>
    </source>
</evidence>
<proteinExistence type="predicted"/>
<dbReference type="InterPro" id="IPR044849">
    <property type="entry name" value="CASTOR/POLLUX/SYM8-like"/>
</dbReference>
<dbReference type="Gene3D" id="3.40.50.720">
    <property type="entry name" value="NAD(P)-binding Rossmann-like Domain"/>
    <property type="match status" value="2"/>
</dbReference>
<accession>A0A061S7L0</accession>
<keyword evidence="5" id="KW-0406">Ion transport</keyword>
<keyword evidence="6 7" id="KW-0472">Membrane</keyword>
<feature type="transmembrane region" description="Helical" evidence="7">
    <location>
        <begin position="128"/>
        <end position="149"/>
    </location>
</feature>
<organism evidence="9">
    <name type="scientific">Tetraselmis sp. GSL018</name>
    <dbReference type="NCBI Taxonomy" id="582737"/>
    <lineage>
        <taxon>Eukaryota</taxon>
        <taxon>Viridiplantae</taxon>
        <taxon>Chlorophyta</taxon>
        <taxon>core chlorophytes</taxon>
        <taxon>Chlorodendrophyceae</taxon>
        <taxon>Chlorodendrales</taxon>
        <taxon>Chlorodendraceae</taxon>
        <taxon>Tetraselmis</taxon>
    </lineage>
</organism>
<dbReference type="EMBL" id="GBEZ01004077">
    <property type="protein sequence ID" value="JAC81112.1"/>
    <property type="molecule type" value="Transcribed_RNA"/>
</dbReference>
<evidence type="ECO:0000259" key="8">
    <source>
        <dbReference type="Pfam" id="PF06241"/>
    </source>
</evidence>
<dbReference type="Pfam" id="PF06241">
    <property type="entry name" value="Castor_Poll_mid"/>
    <property type="match status" value="1"/>
</dbReference>
<protein>
    <recommendedName>
        <fullName evidence="8">CASTOR/POLLUX/SYM8 ion channel conserved domain-containing protein</fullName>
    </recommendedName>
</protein>
<dbReference type="PANTHER" id="PTHR31563:SF10">
    <property type="entry name" value="ION CHANNEL POLLUX-RELATED"/>
    <property type="match status" value="1"/>
</dbReference>
<gene>
    <name evidence="9" type="ORF">TSPGSL018_8666</name>
</gene>
<evidence type="ECO:0000256" key="6">
    <source>
        <dbReference type="ARBA" id="ARBA00023136"/>
    </source>
</evidence>
<evidence type="ECO:0000256" key="1">
    <source>
        <dbReference type="ARBA" id="ARBA00004127"/>
    </source>
</evidence>
<keyword evidence="2" id="KW-0813">Transport</keyword>
<feature type="transmembrane region" description="Helical" evidence="7">
    <location>
        <begin position="251"/>
        <end position="271"/>
    </location>
</feature>
<dbReference type="GO" id="GO:0012505">
    <property type="term" value="C:endomembrane system"/>
    <property type="evidence" value="ECO:0007669"/>
    <property type="project" value="UniProtKB-SubCell"/>
</dbReference>
<dbReference type="InterPro" id="IPR010420">
    <property type="entry name" value="CASTOR/POLLUX/SYM8_dom"/>
</dbReference>
<comment type="subcellular location">
    <subcellularLocation>
        <location evidence="1">Endomembrane system</location>
        <topology evidence="1">Multi-pass membrane protein</topology>
    </subcellularLocation>
</comment>
<evidence type="ECO:0000313" key="9">
    <source>
        <dbReference type="EMBL" id="JAC81112.1"/>
    </source>
</evidence>
<reference evidence="9" key="1">
    <citation type="submission" date="2014-05" db="EMBL/GenBank/DDBJ databases">
        <title>The transcriptome of the halophilic microalga Tetraselmis sp. GSL018 isolated from the Great Salt Lake, Utah.</title>
        <authorList>
            <person name="Jinkerson R.E."/>
            <person name="D'Adamo S."/>
            <person name="Posewitz M.C."/>
        </authorList>
    </citation>
    <scope>NUCLEOTIDE SEQUENCE</scope>
    <source>
        <strain evidence="9">GSL018</strain>
    </source>
</reference>
<evidence type="ECO:0000256" key="7">
    <source>
        <dbReference type="SAM" id="Phobius"/>
    </source>
</evidence>
<feature type="transmembrane region" description="Helical" evidence="7">
    <location>
        <begin position="197"/>
        <end position="220"/>
    </location>
</feature>
<sequence length="875" mass="95087">MAIRATISGCRGSLKACGSLTFSSSFVGTILFKAKQTVDLKLTSRWNYLGGKNFFRVSAVAMPSHVRRLKDMSSQHVSSDNTSSLVDETENCPGADVWSENHCGNNRSLEPGHSRGTRTTKDRPSRRWLWAALCGGALLLLGLSGALLLSGSHSFGADGTAASSFLGGALQAAAAHERDFLVPQIQYRMQQLLTGTFFVKLFGMLLLLLPLAYLVGLLLIRFTDTELKKGFLLSYAALVKLPGFVAKETSVVGFAILNFTYMFGLFTFGLFQGFITADVRNWMEDVKGSNFAVLEKDHTVVIGWNEDAIHMLRQAAVAKQHHQAGAWSRPVVIVVDGETIKREDVERQIAKDLSRNGARGLSVIVREADPSSVADMRLVGMQRAKTIIRLVPYSLPEAKTSELSEHMRNDLLTFAATAKAAGAGRASQTFLIQQRADEALATAATGGAALSSLATDTTFRLAKAMLQEGETGAKVTPNAIFTRSGLLDHFIGHCAVQPGLGSVLTDLFSARSSNFQIGRVPGAEGMSYGEARQSLQGGLLCGVMRKREDGDQRPEHLSRVVLSPPDSYSLGDKDKLIYLAPSRDSVKLVKYKEIDNRPRNDERDQGVQELLTLAAQRIVLLAGDREPRACLRAVCEFAPPGSKVTVVVPHGSNYDVSHLDSELVKVDVVEGSVFSESDMRRAGAHDCDTAVMLGSLQSEKEELATVSDTLLVNSMARLRTLRNVANRERGEPIPLRVVACVTSSQTHVAAADIAKRATLAGDPMSVELITTSELTGGYMAQVAQNPTVRLVLRHLVMDRRGCEIYIRPLTRYPELLAKVMNGDNLDFAGVSEYLRNLDETVIGYVRSNGVHELDPKNHAVKIDAADSLITISETP</sequence>
<keyword evidence="3 7" id="KW-0812">Transmembrane</keyword>
<dbReference type="GO" id="GO:0006811">
    <property type="term" value="P:monoatomic ion transport"/>
    <property type="evidence" value="ECO:0007669"/>
    <property type="project" value="UniProtKB-KW"/>
</dbReference>
<name>A0A061S7L0_9CHLO</name>
<dbReference type="AlphaFoldDB" id="A0A061S7L0"/>
<dbReference type="PANTHER" id="PTHR31563">
    <property type="entry name" value="ION CHANNEL POLLUX-RELATED"/>
    <property type="match status" value="1"/>
</dbReference>
<keyword evidence="4 7" id="KW-1133">Transmembrane helix</keyword>
<evidence type="ECO:0000256" key="5">
    <source>
        <dbReference type="ARBA" id="ARBA00023065"/>
    </source>
</evidence>